<dbReference type="Proteomes" id="UP001500051">
    <property type="component" value="Unassembled WGS sequence"/>
</dbReference>
<dbReference type="SUPFAM" id="SSF53474">
    <property type="entry name" value="alpha/beta-Hydrolases"/>
    <property type="match status" value="1"/>
</dbReference>
<accession>A0ABP7D185</accession>
<evidence type="ECO:0000313" key="3">
    <source>
        <dbReference type="EMBL" id="GAA3697879.1"/>
    </source>
</evidence>
<dbReference type="Gene3D" id="3.40.50.1820">
    <property type="entry name" value="alpha/beta hydrolase"/>
    <property type="match status" value="1"/>
</dbReference>
<sequence length="340" mass="36546">MNRHVTGALALAAVAGAVRLAPHLRRKTAAASAVAVDLRSPAMFVPLQVTSAATARFVRRLGSPPFSFPPRIRHDVRTVPGRDGRPPVRVHLYERADRARPTGVLYWIHGGGFVIGNPELSHGYCTMFADELNVLVVSVDYRLAPENVFPEGLEDCYSGLLWVQDRAAELGIDPTRIAVGGDSAGGGLAACLAQLTHDRAEVDLCFQLLVYPMLDDRTVLRSDHRGTGEFIWRPASNEFGWTSYLGRPPVADDAPAYAAGARRADLTGLPPAWVGVGDLDLFHAEDVAYAERLRAAGVECELVVVPGMYHGTDGLPGTSDSPTMIVFNAAKVAALRPHIG</sequence>
<protein>
    <recommendedName>
        <fullName evidence="2">Alpha/beta hydrolase fold-3 domain-containing protein</fullName>
    </recommendedName>
</protein>
<dbReference type="PANTHER" id="PTHR48081:SF8">
    <property type="entry name" value="ALPHA_BETA HYDROLASE FOLD-3 DOMAIN-CONTAINING PROTEIN-RELATED"/>
    <property type="match status" value="1"/>
</dbReference>
<comment type="caution">
    <text evidence="3">The sequence shown here is derived from an EMBL/GenBank/DDBJ whole genome shotgun (WGS) entry which is preliminary data.</text>
</comment>
<evidence type="ECO:0000313" key="4">
    <source>
        <dbReference type="Proteomes" id="UP001500051"/>
    </source>
</evidence>
<name>A0ABP7D185_9ACTN</name>
<evidence type="ECO:0000259" key="2">
    <source>
        <dbReference type="Pfam" id="PF07859"/>
    </source>
</evidence>
<dbReference type="InterPro" id="IPR050300">
    <property type="entry name" value="GDXG_lipolytic_enzyme"/>
</dbReference>
<dbReference type="RefSeq" id="WP_344811449.1">
    <property type="nucleotide sequence ID" value="NZ_BAAAYX010000003.1"/>
</dbReference>
<feature type="domain" description="Alpha/beta hydrolase fold-3" evidence="2">
    <location>
        <begin position="106"/>
        <end position="311"/>
    </location>
</feature>
<keyword evidence="1" id="KW-0378">Hydrolase</keyword>
<dbReference type="PANTHER" id="PTHR48081">
    <property type="entry name" value="AB HYDROLASE SUPERFAMILY PROTEIN C4A8.06C"/>
    <property type="match status" value="1"/>
</dbReference>
<keyword evidence="4" id="KW-1185">Reference proteome</keyword>
<organism evidence="3 4">
    <name type="scientific">Microlunatus aurantiacus</name>
    <dbReference type="NCBI Taxonomy" id="446786"/>
    <lineage>
        <taxon>Bacteria</taxon>
        <taxon>Bacillati</taxon>
        <taxon>Actinomycetota</taxon>
        <taxon>Actinomycetes</taxon>
        <taxon>Propionibacteriales</taxon>
        <taxon>Propionibacteriaceae</taxon>
        <taxon>Microlunatus</taxon>
    </lineage>
</organism>
<dbReference type="EMBL" id="BAAAYX010000003">
    <property type="protein sequence ID" value="GAA3697879.1"/>
    <property type="molecule type" value="Genomic_DNA"/>
</dbReference>
<dbReference type="Pfam" id="PF07859">
    <property type="entry name" value="Abhydrolase_3"/>
    <property type="match status" value="1"/>
</dbReference>
<proteinExistence type="predicted"/>
<evidence type="ECO:0000256" key="1">
    <source>
        <dbReference type="ARBA" id="ARBA00022801"/>
    </source>
</evidence>
<dbReference type="InterPro" id="IPR013094">
    <property type="entry name" value="AB_hydrolase_3"/>
</dbReference>
<dbReference type="InterPro" id="IPR029058">
    <property type="entry name" value="AB_hydrolase_fold"/>
</dbReference>
<gene>
    <name evidence="3" type="ORF">GCM10022204_12560</name>
</gene>
<reference evidence="4" key="1">
    <citation type="journal article" date="2019" name="Int. J. Syst. Evol. Microbiol.">
        <title>The Global Catalogue of Microorganisms (GCM) 10K type strain sequencing project: providing services to taxonomists for standard genome sequencing and annotation.</title>
        <authorList>
            <consortium name="The Broad Institute Genomics Platform"/>
            <consortium name="The Broad Institute Genome Sequencing Center for Infectious Disease"/>
            <person name="Wu L."/>
            <person name="Ma J."/>
        </authorList>
    </citation>
    <scope>NUCLEOTIDE SEQUENCE [LARGE SCALE GENOMIC DNA]</scope>
    <source>
        <strain evidence="4">JCM 16548</strain>
    </source>
</reference>